<dbReference type="AlphaFoldDB" id="A0A7Y0Q190"/>
<keyword evidence="3 5" id="KW-1133">Transmembrane helix</keyword>
<evidence type="ECO:0000256" key="2">
    <source>
        <dbReference type="ARBA" id="ARBA00022692"/>
    </source>
</evidence>
<keyword evidence="4 5" id="KW-0472">Membrane</keyword>
<feature type="transmembrane region" description="Helical" evidence="5">
    <location>
        <begin position="367"/>
        <end position="390"/>
    </location>
</feature>
<feature type="transmembrane region" description="Helical" evidence="5">
    <location>
        <begin position="12"/>
        <end position="32"/>
    </location>
</feature>
<dbReference type="EMBL" id="JABBVZ010000005">
    <property type="protein sequence ID" value="NMP21212.1"/>
    <property type="molecule type" value="Genomic_DNA"/>
</dbReference>
<feature type="transmembrane region" description="Helical" evidence="5">
    <location>
        <begin position="534"/>
        <end position="554"/>
    </location>
</feature>
<protein>
    <submittedName>
        <fullName evidence="7">ABC transporter permease subunit</fullName>
    </submittedName>
</protein>
<reference evidence="7 8" key="1">
    <citation type="submission" date="2020-04" db="EMBL/GenBank/DDBJ databases">
        <authorList>
            <person name="Zhang R."/>
            <person name="Schippers A."/>
        </authorList>
    </citation>
    <scope>NUCLEOTIDE SEQUENCE [LARGE SCALE GENOMIC DNA]</scope>
    <source>
        <strain evidence="7 8">DSM 109850</strain>
    </source>
</reference>
<evidence type="ECO:0000313" key="7">
    <source>
        <dbReference type="EMBL" id="NMP21212.1"/>
    </source>
</evidence>
<evidence type="ECO:0000256" key="4">
    <source>
        <dbReference type="ARBA" id="ARBA00023136"/>
    </source>
</evidence>
<accession>A0A7Y0Q190</accession>
<organism evidence="7 8">
    <name type="scientific">Sulfobacillus harzensis</name>
    <dbReference type="NCBI Taxonomy" id="2729629"/>
    <lineage>
        <taxon>Bacteria</taxon>
        <taxon>Bacillati</taxon>
        <taxon>Bacillota</taxon>
        <taxon>Clostridia</taxon>
        <taxon>Eubacteriales</taxon>
        <taxon>Clostridiales Family XVII. Incertae Sedis</taxon>
        <taxon>Sulfobacillus</taxon>
    </lineage>
</organism>
<dbReference type="PANTHER" id="PTHR42744">
    <property type="entry name" value="BINDING-PROTEIN-DEPENDENT TRANSPORT SYSTEMS INNER MEMBRANE COMPONENT"/>
    <property type="match status" value="1"/>
</dbReference>
<comment type="subcellular location">
    <subcellularLocation>
        <location evidence="5">Cell membrane</location>
        <topology evidence="5">Multi-pass membrane protein</topology>
    </subcellularLocation>
    <subcellularLocation>
        <location evidence="1">Membrane</location>
        <topology evidence="1">Multi-pass membrane protein</topology>
    </subcellularLocation>
</comment>
<gene>
    <name evidence="7" type="ORF">HIJ39_02405</name>
</gene>
<keyword evidence="2 5" id="KW-0812">Transmembrane</keyword>
<dbReference type="GO" id="GO:0055085">
    <property type="term" value="P:transmembrane transport"/>
    <property type="evidence" value="ECO:0007669"/>
    <property type="project" value="InterPro"/>
</dbReference>
<comment type="similarity">
    <text evidence="5">Belongs to the binding-protein-dependent transport system permease family.</text>
</comment>
<dbReference type="Gene3D" id="1.10.3720.10">
    <property type="entry name" value="MetI-like"/>
    <property type="match status" value="2"/>
</dbReference>
<dbReference type="Pfam" id="PF00528">
    <property type="entry name" value="BPD_transp_1"/>
    <property type="match status" value="2"/>
</dbReference>
<dbReference type="GO" id="GO:0005886">
    <property type="term" value="C:plasma membrane"/>
    <property type="evidence" value="ECO:0007669"/>
    <property type="project" value="UniProtKB-SubCell"/>
</dbReference>
<feature type="transmembrane region" description="Helical" evidence="5">
    <location>
        <begin position="94"/>
        <end position="117"/>
    </location>
</feature>
<feature type="transmembrane region" description="Helical" evidence="5">
    <location>
        <begin position="323"/>
        <end position="347"/>
    </location>
</feature>
<dbReference type="PANTHER" id="PTHR42744:SF1">
    <property type="entry name" value="BINDING-PROTEIN-DEPENDENT TRANSPORT SYSTEMS INNER MEMBRANE COMPONENT"/>
    <property type="match status" value="1"/>
</dbReference>
<dbReference type="InterPro" id="IPR035906">
    <property type="entry name" value="MetI-like_sf"/>
</dbReference>
<keyword evidence="5" id="KW-0813">Transport</keyword>
<sequence>MPEARERPGVGLADILVGASILAVISMVIGWATHSHPYAAESGQISLVWWRLPLDALYSWLRMAAAYVVSLIFTLIYAYVAAFNRRAEKILIPLLDILQSIPVLSFLPVVLLAFIALFPGSRIGVNLAAIILIFTGQVWNMVFATYHGFITIPRDLRESALSLNLSAWQRFRTMELPYAMVGLVWNSMMSWAGGWFFLMACEMFSLGNHSYQLQGLGSYLQTAANQGRWGAELAGLVTLVLVIVLMDQLIWRPLLAWADKFKMEMVESADRPRSTVLRVLRRSLILEWMADHIWYPLTEWSDRLFSHTLPRFRERTAVSTVSALIRWLIVAAVVVIILTALEGAVHLLSHLNGHQVLTVVLATLATLSRVVVALFISVLWTVPVGVFIGLNRKWAARLTPVTQIAASVPATALFPGLVAILLHLNGGLNTAAVLLMVLGTQWYILFNVIAGASAIPEDLREATRMFRLSRAKTWSTLILPSIAPFLITGLITAAGGAWNASIVAEYVSFHGHTYTTFGVGSIIAQSSQHHGFPILLLATAMLALTVVLVNRLVWRRLYNKAAERYSVS</sequence>
<evidence type="ECO:0000256" key="1">
    <source>
        <dbReference type="ARBA" id="ARBA00004141"/>
    </source>
</evidence>
<feature type="transmembrane region" description="Helical" evidence="5">
    <location>
        <begin position="430"/>
        <end position="455"/>
    </location>
</feature>
<keyword evidence="8" id="KW-1185">Reference proteome</keyword>
<dbReference type="SUPFAM" id="SSF161098">
    <property type="entry name" value="MetI-like"/>
    <property type="match status" value="2"/>
</dbReference>
<evidence type="ECO:0000313" key="8">
    <source>
        <dbReference type="Proteomes" id="UP000533476"/>
    </source>
</evidence>
<evidence type="ECO:0000256" key="3">
    <source>
        <dbReference type="ARBA" id="ARBA00022989"/>
    </source>
</evidence>
<comment type="caution">
    <text evidence="7">The sequence shown here is derived from an EMBL/GenBank/DDBJ whole genome shotgun (WGS) entry which is preliminary data.</text>
</comment>
<dbReference type="RefSeq" id="WP_169096332.1">
    <property type="nucleotide sequence ID" value="NZ_JABBVZ010000005.1"/>
</dbReference>
<proteinExistence type="inferred from homology"/>
<dbReference type="PROSITE" id="PS50928">
    <property type="entry name" value="ABC_TM1"/>
    <property type="match status" value="2"/>
</dbReference>
<name>A0A7Y0Q190_9FIRM</name>
<feature type="transmembrane region" description="Helical" evidence="5">
    <location>
        <begin position="476"/>
        <end position="498"/>
    </location>
</feature>
<dbReference type="CDD" id="cd06261">
    <property type="entry name" value="TM_PBP2"/>
    <property type="match status" value="2"/>
</dbReference>
<dbReference type="InterPro" id="IPR000515">
    <property type="entry name" value="MetI-like"/>
</dbReference>
<evidence type="ECO:0000259" key="6">
    <source>
        <dbReference type="PROSITE" id="PS50928"/>
    </source>
</evidence>
<feature type="transmembrane region" description="Helical" evidence="5">
    <location>
        <begin position="233"/>
        <end position="255"/>
    </location>
</feature>
<feature type="transmembrane region" description="Helical" evidence="5">
    <location>
        <begin position="60"/>
        <end position="82"/>
    </location>
</feature>
<dbReference type="Proteomes" id="UP000533476">
    <property type="component" value="Unassembled WGS sequence"/>
</dbReference>
<evidence type="ECO:0000256" key="5">
    <source>
        <dbReference type="RuleBase" id="RU363032"/>
    </source>
</evidence>
<feature type="domain" description="ABC transmembrane type-1" evidence="6">
    <location>
        <begin position="363"/>
        <end position="553"/>
    </location>
</feature>
<feature type="transmembrane region" description="Helical" evidence="5">
    <location>
        <begin position="402"/>
        <end position="424"/>
    </location>
</feature>
<feature type="transmembrane region" description="Helical" evidence="5">
    <location>
        <begin position="123"/>
        <end position="149"/>
    </location>
</feature>
<feature type="transmembrane region" description="Helical" evidence="5">
    <location>
        <begin position="176"/>
        <end position="198"/>
    </location>
</feature>
<feature type="domain" description="ABC transmembrane type-1" evidence="6">
    <location>
        <begin position="56"/>
        <end position="250"/>
    </location>
</feature>